<dbReference type="Pfam" id="PF00378">
    <property type="entry name" value="ECH_1"/>
    <property type="match status" value="1"/>
</dbReference>
<feature type="region of interest" description="Disordered" evidence="5">
    <location>
        <begin position="249"/>
        <end position="269"/>
    </location>
</feature>
<feature type="compositionally biased region" description="Basic and acidic residues" evidence="5">
    <location>
        <begin position="249"/>
        <end position="263"/>
    </location>
</feature>
<dbReference type="Gene3D" id="1.10.12.10">
    <property type="entry name" value="Lyase 2-enoyl-coa Hydratase, Chain A, domain 2"/>
    <property type="match status" value="1"/>
</dbReference>
<dbReference type="EMBL" id="VCPC01000001">
    <property type="protein sequence ID" value="TMV15509.1"/>
    <property type="molecule type" value="Genomic_DNA"/>
</dbReference>
<dbReference type="PANTHER" id="PTHR11941:SF169">
    <property type="entry name" value="(7AS)-7A-METHYL-1,5-DIOXO-2,3,5,6,7,7A-HEXAHYDRO-1H-INDENE-CARBOXYL-COA HYDROLASE"/>
    <property type="match status" value="1"/>
</dbReference>
<dbReference type="InterPro" id="IPR014748">
    <property type="entry name" value="Enoyl-CoA_hydra_C"/>
</dbReference>
<gene>
    <name evidence="6" type="ORF">FGK64_06035</name>
</gene>
<evidence type="ECO:0000256" key="2">
    <source>
        <dbReference type="ARBA" id="ARBA00023098"/>
    </source>
</evidence>
<evidence type="ECO:0000313" key="7">
    <source>
        <dbReference type="Proteomes" id="UP001191082"/>
    </source>
</evidence>
<keyword evidence="3 6" id="KW-0456">Lyase</keyword>
<dbReference type="PANTHER" id="PTHR11941">
    <property type="entry name" value="ENOYL-COA HYDRATASE-RELATED"/>
    <property type="match status" value="1"/>
</dbReference>
<dbReference type="SUPFAM" id="SSF52096">
    <property type="entry name" value="ClpP/crotonase"/>
    <property type="match status" value="1"/>
</dbReference>
<accession>A0ABY2XEV0</accession>
<dbReference type="Proteomes" id="UP001191082">
    <property type="component" value="Unassembled WGS sequence"/>
</dbReference>
<dbReference type="EC" id="4.2.1.17" evidence="6"/>
<organism evidence="6 7">
    <name type="scientific">Arenibacterium halophilum</name>
    <dbReference type="NCBI Taxonomy" id="2583821"/>
    <lineage>
        <taxon>Bacteria</taxon>
        <taxon>Pseudomonadati</taxon>
        <taxon>Pseudomonadota</taxon>
        <taxon>Alphaproteobacteria</taxon>
        <taxon>Rhodobacterales</taxon>
        <taxon>Paracoccaceae</taxon>
        <taxon>Arenibacterium</taxon>
    </lineage>
</organism>
<evidence type="ECO:0000256" key="4">
    <source>
        <dbReference type="RuleBase" id="RU003707"/>
    </source>
</evidence>
<dbReference type="PROSITE" id="PS00166">
    <property type="entry name" value="ENOYL_COA_HYDRATASE"/>
    <property type="match status" value="1"/>
</dbReference>
<comment type="caution">
    <text evidence="6">The sequence shown here is derived from an EMBL/GenBank/DDBJ whole genome shotgun (WGS) entry which is preliminary data.</text>
</comment>
<comment type="similarity">
    <text evidence="1 4">Belongs to the enoyl-CoA hydratase/isomerase family.</text>
</comment>
<dbReference type="GO" id="GO:0004300">
    <property type="term" value="F:enoyl-CoA hydratase activity"/>
    <property type="evidence" value="ECO:0007669"/>
    <property type="project" value="UniProtKB-EC"/>
</dbReference>
<dbReference type="InterPro" id="IPR029045">
    <property type="entry name" value="ClpP/crotonase-like_dom_sf"/>
</dbReference>
<dbReference type="InterPro" id="IPR018376">
    <property type="entry name" value="Enoyl-CoA_hyd/isom_CS"/>
</dbReference>
<dbReference type="InterPro" id="IPR001753">
    <property type="entry name" value="Enoyl-CoA_hydra/iso"/>
</dbReference>
<name>A0ABY2XEV0_9RHOB</name>
<dbReference type="CDD" id="cd06558">
    <property type="entry name" value="crotonase-like"/>
    <property type="match status" value="1"/>
</dbReference>
<keyword evidence="2" id="KW-0443">Lipid metabolism</keyword>
<evidence type="ECO:0000313" key="6">
    <source>
        <dbReference type="EMBL" id="TMV15509.1"/>
    </source>
</evidence>
<protein>
    <submittedName>
        <fullName evidence="6">Crotonase/enoyl-CoA hydratase family protein</fullName>
        <ecNumber evidence="6">4.2.1.17</ecNumber>
    </submittedName>
</protein>
<reference evidence="6 7" key="1">
    <citation type="submission" date="2019-05" db="EMBL/GenBank/DDBJ databases">
        <title>Marivita sp. nov. isolated from sea sediment.</title>
        <authorList>
            <person name="Kim W."/>
        </authorList>
    </citation>
    <scope>NUCLEOTIDE SEQUENCE [LARGE SCALE GENOMIC DNA]</scope>
    <source>
        <strain evidence="6 7">CAU 1492</strain>
    </source>
</reference>
<evidence type="ECO:0000256" key="1">
    <source>
        <dbReference type="ARBA" id="ARBA00005254"/>
    </source>
</evidence>
<evidence type="ECO:0000256" key="3">
    <source>
        <dbReference type="ARBA" id="ARBA00023239"/>
    </source>
</evidence>
<evidence type="ECO:0000256" key="5">
    <source>
        <dbReference type="SAM" id="MobiDB-lite"/>
    </source>
</evidence>
<keyword evidence="7" id="KW-1185">Reference proteome</keyword>
<dbReference type="Gene3D" id="3.90.226.10">
    <property type="entry name" value="2-enoyl-CoA Hydratase, Chain A, domain 1"/>
    <property type="match status" value="1"/>
</dbReference>
<dbReference type="RefSeq" id="WP_138862854.1">
    <property type="nucleotide sequence ID" value="NZ_VCPC01000001.1"/>
</dbReference>
<sequence>MTLPLLFDTQGHVARITLNRPERHNAKTPEMICRLADAFDRFESDAELRVAVVTGAGTRSFCSGGDLELTLPLLSGARKPETEWDHRLVANRDTLFRSTLKGPVLAKPMIAAINGHCLAGGFELMLGCDIRIASETARFGLPEVRHALIPFAGTLARLHRQIPYAAAMELLLTGDQIEAGQALDWGLINRAVPQDRVLPAAMELANRIAGYGPLALAELKRATAKAVGHTLEDGFAIETASMDRIMASEDAREGPRAFMERRPPQYRGV</sequence>
<proteinExistence type="inferred from homology"/>